<evidence type="ECO:0000313" key="9">
    <source>
        <dbReference type="Proteomes" id="UP001204798"/>
    </source>
</evidence>
<dbReference type="Gene3D" id="1.25.40.10">
    <property type="entry name" value="Tetratricopeptide repeat domain"/>
    <property type="match status" value="3"/>
</dbReference>
<dbReference type="Pfam" id="PF01381">
    <property type="entry name" value="HTH_3"/>
    <property type="match status" value="1"/>
</dbReference>
<evidence type="ECO:0000259" key="7">
    <source>
        <dbReference type="PROSITE" id="PS50943"/>
    </source>
</evidence>
<feature type="domain" description="HTH cro/C1-type" evidence="7">
    <location>
        <begin position="20"/>
        <end position="74"/>
    </location>
</feature>
<evidence type="ECO:0000256" key="3">
    <source>
        <dbReference type="ARBA" id="ARBA00022737"/>
    </source>
</evidence>
<dbReference type="PROSITE" id="PS50943">
    <property type="entry name" value="HTH_CROC1"/>
    <property type="match status" value="1"/>
</dbReference>
<dbReference type="EMBL" id="JANUCP010000001">
    <property type="protein sequence ID" value="MCS3918435.1"/>
    <property type="molecule type" value="Genomic_DNA"/>
</dbReference>
<keyword evidence="2" id="KW-0963">Cytoplasm</keyword>
<keyword evidence="6" id="KW-0175">Coiled coil</keyword>
<gene>
    <name evidence="8" type="ORF">M2350_000832</name>
</gene>
<dbReference type="CDD" id="cd00093">
    <property type="entry name" value="HTH_XRE"/>
    <property type="match status" value="1"/>
</dbReference>
<dbReference type="PANTHER" id="PTHR46630:SF1">
    <property type="entry name" value="TETRATRICOPEPTIDE REPEAT PROTEIN 29"/>
    <property type="match status" value="1"/>
</dbReference>
<dbReference type="SUPFAM" id="SSF47413">
    <property type="entry name" value="lambda repressor-like DNA-binding domains"/>
    <property type="match status" value="1"/>
</dbReference>
<protein>
    <submittedName>
        <fullName evidence="8">Tetratricopeptide (TPR) repeat protein</fullName>
    </submittedName>
</protein>
<dbReference type="InterPro" id="IPR001387">
    <property type="entry name" value="Cro/C1-type_HTH"/>
</dbReference>
<dbReference type="InterPro" id="IPR051476">
    <property type="entry name" value="Bac_ResReg_Asp_Phosphatase"/>
</dbReference>
<dbReference type="InterPro" id="IPR010982">
    <property type="entry name" value="Lambda_DNA-bd_dom_sf"/>
</dbReference>
<dbReference type="Pfam" id="PF13424">
    <property type="entry name" value="TPR_12"/>
    <property type="match status" value="1"/>
</dbReference>
<proteinExistence type="inferred from homology"/>
<reference evidence="8 9" key="1">
    <citation type="submission" date="2022-08" db="EMBL/GenBank/DDBJ databases">
        <title>Bacterial and archaeal communities from various locations to study Microbial Dark Matter (Phase II).</title>
        <authorList>
            <person name="Stepanauskas R."/>
        </authorList>
    </citation>
    <scope>NUCLEOTIDE SEQUENCE [LARGE SCALE GENOMIC DNA]</scope>
    <source>
        <strain evidence="8 9">PD1</strain>
    </source>
</reference>
<evidence type="ECO:0000256" key="5">
    <source>
        <dbReference type="ARBA" id="ARBA00038253"/>
    </source>
</evidence>
<keyword evidence="3" id="KW-0677">Repeat</keyword>
<organism evidence="8 9">
    <name type="scientific">Candidatus Fervidibacter sacchari</name>
    <dbReference type="NCBI Taxonomy" id="1448929"/>
    <lineage>
        <taxon>Bacteria</taxon>
        <taxon>Candidatus Fervidibacterota</taxon>
        <taxon>Candidatus Fervidibacter</taxon>
    </lineage>
</organism>
<feature type="coiled-coil region" evidence="6">
    <location>
        <begin position="82"/>
        <end position="121"/>
    </location>
</feature>
<dbReference type="RefSeq" id="WP_259094211.1">
    <property type="nucleotide sequence ID" value="NZ_CP130454.1"/>
</dbReference>
<comment type="similarity">
    <text evidence="5">Belongs to the Rap family.</text>
</comment>
<evidence type="ECO:0000256" key="1">
    <source>
        <dbReference type="ARBA" id="ARBA00004496"/>
    </source>
</evidence>
<keyword evidence="4" id="KW-0802">TPR repeat</keyword>
<dbReference type="Pfam" id="PF13181">
    <property type="entry name" value="TPR_8"/>
    <property type="match status" value="1"/>
</dbReference>
<dbReference type="PANTHER" id="PTHR46630">
    <property type="entry name" value="TETRATRICOPEPTIDE REPEAT PROTEIN 29"/>
    <property type="match status" value="1"/>
</dbReference>
<dbReference type="SMART" id="SM00028">
    <property type="entry name" value="TPR"/>
    <property type="match status" value="5"/>
</dbReference>
<name>A0ABT2EKQ7_9BACT</name>
<evidence type="ECO:0000256" key="4">
    <source>
        <dbReference type="ARBA" id="ARBA00022803"/>
    </source>
</evidence>
<evidence type="ECO:0000313" key="8">
    <source>
        <dbReference type="EMBL" id="MCS3918435.1"/>
    </source>
</evidence>
<dbReference type="Gene3D" id="1.10.260.40">
    <property type="entry name" value="lambda repressor-like DNA-binding domains"/>
    <property type="match status" value="1"/>
</dbReference>
<dbReference type="SMART" id="SM00530">
    <property type="entry name" value="HTH_XRE"/>
    <property type="match status" value="1"/>
</dbReference>
<evidence type="ECO:0000256" key="6">
    <source>
        <dbReference type="SAM" id="Coils"/>
    </source>
</evidence>
<comment type="subcellular location">
    <subcellularLocation>
        <location evidence="1">Cytoplasm</location>
    </subcellularLocation>
</comment>
<dbReference type="SUPFAM" id="SSF48452">
    <property type="entry name" value="TPR-like"/>
    <property type="match status" value="2"/>
</dbReference>
<dbReference type="InterPro" id="IPR011990">
    <property type="entry name" value="TPR-like_helical_dom_sf"/>
</dbReference>
<comment type="caution">
    <text evidence="8">The sequence shown here is derived from an EMBL/GenBank/DDBJ whole genome shotgun (WGS) entry which is preliminary data.</text>
</comment>
<sequence length="624" mass="69666">MTMELDLTTPEGRKKQGELILQAIKEAGLSVEQVAKEIGCSRALLYQYIAGTTLAQPDKLTLIARRTGKPLAFFYGADLTQPEAVEAEREALRRERMELEQRRAEERVRQLRERLDNLFALADAQTSPPDLKAAASTCEQIVPVARTLGDEDAEAKALFKLGNLRLLMGDLDGAVSALRQAQGLFERQNNLPYALACRQSIGRALLLMGRPEEAKQQFELVAKSENWHNRWEATVALAAVAEWVGEFRSAMEYLDCAEELASKAPTDRDAKLVLMFVAANRANVYLACGDFVGAEKLAKEALSIAERLGDHDQQLEALLTISVCERHLGKWVDAYERTLRVRALASFANDAERFVIAETVLADLLAIVGDFPNAKSFAKNALTEALKIRSRRAELWAHKSLAETYLREESPDDARYHAQVAVEIAESMRNLTECAHALCLRAWTNLLQGKLNEAANDAEQAFSIADGKGMRYIATLASLLRAKVALAQGDKQVDKWLSSAQQLANEIGDADLIYRCLVAVGDWGLGTGDWREAKDALFRAHEMLSDWRAKWRDAGNDDTWLEDPLRFKATLMLAECIARTEGKVEASRFVEDVGWLPLKEEWAKLEASLQLPEPQTQRRKVKRS</sequence>
<accession>A0ABT2EKQ7</accession>
<evidence type="ECO:0000256" key="2">
    <source>
        <dbReference type="ARBA" id="ARBA00022490"/>
    </source>
</evidence>
<dbReference type="InterPro" id="IPR019734">
    <property type="entry name" value="TPR_rpt"/>
</dbReference>
<keyword evidence="9" id="KW-1185">Reference proteome</keyword>
<dbReference type="Proteomes" id="UP001204798">
    <property type="component" value="Unassembled WGS sequence"/>
</dbReference>